<accession>A0A0D2GFU1</accession>
<dbReference type="AlphaFoldDB" id="A0A0D2GFU1"/>
<proteinExistence type="predicted"/>
<name>A0A0D2GFU1_9BACT</name>
<dbReference type="EMBL" id="AZAC01000014">
    <property type="protein sequence ID" value="KIX13797.1"/>
    <property type="molecule type" value="Genomic_DNA"/>
</dbReference>
<protein>
    <submittedName>
        <fullName evidence="1">Carbohydrate-binding protein CenC</fullName>
    </submittedName>
</protein>
<dbReference type="InterPro" id="IPR008979">
    <property type="entry name" value="Galactose-bd-like_sf"/>
</dbReference>
<dbReference type="RefSeq" id="WP_052515116.1">
    <property type="nucleotide sequence ID" value="NZ_AZAC01000014.1"/>
</dbReference>
<dbReference type="STRING" id="1429043.X474_13045"/>
<dbReference type="SUPFAM" id="SSF49785">
    <property type="entry name" value="Galactose-binding domain-like"/>
    <property type="match status" value="1"/>
</dbReference>
<organism evidence="1 2">
    <name type="scientific">Dethiosulfatarculus sandiegensis</name>
    <dbReference type="NCBI Taxonomy" id="1429043"/>
    <lineage>
        <taxon>Bacteria</taxon>
        <taxon>Pseudomonadati</taxon>
        <taxon>Thermodesulfobacteriota</taxon>
        <taxon>Desulfarculia</taxon>
        <taxon>Desulfarculales</taxon>
        <taxon>Desulfarculaceae</taxon>
        <taxon>Dethiosulfatarculus</taxon>
    </lineage>
</organism>
<reference evidence="1 2" key="1">
    <citation type="submission" date="2013-11" db="EMBL/GenBank/DDBJ databases">
        <title>Metagenomic analysis of a methanogenic consortium involved in long chain n-alkane degradation.</title>
        <authorList>
            <person name="Davidova I.A."/>
            <person name="Callaghan A.V."/>
            <person name="Wawrik B."/>
            <person name="Pruitt S."/>
            <person name="Marks C."/>
            <person name="Duncan K.E."/>
            <person name="Suflita J.M."/>
        </authorList>
    </citation>
    <scope>NUCLEOTIDE SEQUENCE [LARGE SCALE GENOMIC DNA]</scope>
    <source>
        <strain evidence="1 2">SPR</strain>
    </source>
</reference>
<sequence length="495" mass="53362">MANPPNTFTDESNWKSALDALLANDQELFGRMDTLNASNTEWLANSWEVFYVETDQFSITGDVAGHFPEDRMVRVQLSTGYVHALVLGAFYSAGLDQTLVTLKAEVLDNTISQVNLGILTPGEESALPGDVVRTSGDQEIAGDKILSGDSLVTGTLSLPEGTAGAHGARLDQVPGKNRIINGGFDVWQRGESWTPAANGDYTADRWRISADDYTPDVSRQAFTPGQTDVPGNPVYFMRISDSGIAATANSQLILQHKIESVHTFAGENVTLSFWVKAATAGQMFLDLRQYFGIGGSDSVFPPGVIKDITTDWQRITHTFSVPGISGKTIEEDNNLQVNLWFAAGSDSDSRTGWSGGYTPASLQIDIANVQLEAGGVATDFEQRLPGEELKLCQRYYQVMGKYAEMTGIAISTERVYCYSPTKVHMRVPPSITLLSTTPKFILDGSTKQATAASIIGTTPTRDGIAANVDGFPSMTIGMAGTSINPEPFLALDAEL</sequence>
<dbReference type="Proteomes" id="UP000032233">
    <property type="component" value="Unassembled WGS sequence"/>
</dbReference>
<keyword evidence="2" id="KW-1185">Reference proteome</keyword>
<comment type="caution">
    <text evidence="1">The sequence shown here is derived from an EMBL/GenBank/DDBJ whole genome shotgun (WGS) entry which is preliminary data.</text>
</comment>
<dbReference type="Gene3D" id="2.60.120.260">
    <property type="entry name" value="Galactose-binding domain-like"/>
    <property type="match status" value="1"/>
</dbReference>
<evidence type="ECO:0000313" key="2">
    <source>
        <dbReference type="Proteomes" id="UP000032233"/>
    </source>
</evidence>
<evidence type="ECO:0000313" key="1">
    <source>
        <dbReference type="EMBL" id="KIX13797.1"/>
    </source>
</evidence>
<gene>
    <name evidence="1" type="ORF">X474_13045</name>
</gene>
<dbReference type="InParanoid" id="A0A0D2GFU1"/>
<dbReference type="OrthoDB" id="6298777at2"/>